<dbReference type="Proteomes" id="UP001379949">
    <property type="component" value="Unassembled WGS sequence"/>
</dbReference>
<proteinExistence type="predicted"/>
<name>A0ABU9GC90_9GAMM</name>
<evidence type="ECO:0000313" key="2">
    <source>
        <dbReference type="Proteomes" id="UP001379949"/>
    </source>
</evidence>
<comment type="caution">
    <text evidence="1">The sequence shown here is derived from an EMBL/GenBank/DDBJ whole genome shotgun (WGS) entry which is preliminary data.</text>
</comment>
<protein>
    <submittedName>
        <fullName evidence="1">Uncharacterized protein</fullName>
    </submittedName>
</protein>
<evidence type="ECO:0000313" key="1">
    <source>
        <dbReference type="EMBL" id="MEL0615077.1"/>
    </source>
</evidence>
<accession>A0ABU9GC90</accession>
<gene>
    <name evidence="1" type="ORF">V6242_18260</name>
</gene>
<organism evidence="1 2">
    <name type="scientific">Marinomonas arenicola</name>
    <dbReference type="NCBI Taxonomy" id="569601"/>
    <lineage>
        <taxon>Bacteria</taxon>
        <taxon>Pseudomonadati</taxon>
        <taxon>Pseudomonadota</taxon>
        <taxon>Gammaproteobacteria</taxon>
        <taxon>Oceanospirillales</taxon>
        <taxon>Oceanospirillaceae</taxon>
        <taxon>Marinomonas</taxon>
    </lineage>
</organism>
<dbReference type="EMBL" id="JBAKAR010000254">
    <property type="protein sequence ID" value="MEL0615077.1"/>
    <property type="molecule type" value="Genomic_DNA"/>
</dbReference>
<keyword evidence="2" id="KW-1185">Reference proteome</keyword>
<sequence>FSGGIYVASTASSQELNNAAIAIVDEDNSPLSNTIGNAFTQPYFNTPAYNEYSADEPVLNGGL</sequence>
<feature type="non-terminal residue" evidence="1">
    <location>
        <position position="1"/>
    </location>
</feature>
<reference evidence="1 2" key="1">
    <citation type="submission" date="2024-02" db="EMBL/GenBank/DDBJ databases">
        <title>Bacteria isolated from the canopy kelp, Nereocystis luetkeana.</title>
        <authorList>
            <person name="Pfister C.A."/>
            <person name="Younker I.T."/>
            <person name="Light S.H."/>
        </authorList>
    </citation>
    <scope>NUCLEOTIDE SEQUENCE [LARGE SCALE GENOMIC DNA]</scope>
    <source>
        <strain evidence="1 2">TI.4.07</strain>
    </source>
</reference>